<accession>A0A367IWT8</accession>
<organism evidence="1 2">
    <name type="scientific">Rhizopus stolonifer</name>
    <name type="common">Rhizopus nigricans</name>
    <dbReference type="NCBI Taxonomy" id="4846"/>
    <lineage>
        <taxon>Eukaryota</taxon>
        <taxon>Fungi</taxon>
        <taxon>Fungi incertae sedis</taxon>
        <taxon>Mucoromycota</taxon>
        <taxon>Mucoromycotina</taxon>
        <taxon>Mucoromycetes</taxon>
        <taxon>Mucorales</taxon>
        <taxon>Mucorineae</taxon>
        <taxon>Rhizopodaceae</taxon>
        <taxon>Rhizopus</taxon>
    </lineage>
</organism>
<dbReference type="AlphaFoldDB" id="A0A367IWT8"/>
<evidence type="ECO:0000313" key="2">
    <source>
        <dbReference type="Proteomes" id="UP000253551"/>
    </source>
</evidence>
<feature type="non-terminal residue" evidence="1">
    <location>
        <position position="133"/>
    </location>
</feature>
<comment type="caution">
    <text evidence="1">The sequence shown here is derived from an EMBL/GenBank/DDBJ whole genome shotgun (WGS) entry which is preliminary data.</text>
</comment>
<proteinExistence type="predicted"/>
<reference evidence="1 2" key="1">
    <citation type="journal article" date="2018" name="G3 (Bethesda)">
        <title>Phylogenetic and Phylogenomic Definition of Rhizopus Species.</title>
        <authorList>
            <person name="Gryganskyi A.P."/>
            <person name="Golan J."/>
            <person name="Dolatabadi S."/>
            <person name="Mondo S."/>
            <person name="Robb S."/>
            <person name="Idnurm A."/>
            <person name="Muszewska A."/>
            <person name="Steczkiewicz K."/>
            <person name="Masonjones S."/>
            <person name="Liao H.L."/>
            <person name="Gajdeczka M.T."/>
            <person name="Anike F."/>
            <person name="Vuek A."/>
            <person name="Anishchenko I.M."/>
            <person name="Voigt K."/>
            <person name="de Hoog G.S."/>
            <person name="Smith M.E."/>
            <person name="Heitman J."/>
            <person name="Vilgalys R."/>
            <person name="Stajich J.E."/>
        </authorList>
    </citation>
    <scope>NUCLEOTIDE SEQUENCE [LARGE SCALE GENOMIC DNA]</scope>
    <source>
        <strain evidence="1 2">LSU 92-RS-03</strain>
    </source>
</reference>
<sequence length="133" mass="15482">FDNYKVCGSLDSLTLHVVDIQEGVYPVFSKCCPQLTKLKLKLLTRMIRKVTRIDMPESNFELFQLFICLKEDMRHKKILVKVATPSEEKAYTFTQAEKLQQVELDQDLLDHVGSTFELKCSSLDRFLIDVDYD</sequence>
<name>A0A367IWT8_RHIST</name>
<dbReference type="Proteomes" id="UP000253551">
    <property type="component" value="Unassembled WGS sequence"/>
</dbReference>
<gene>
    <name evidence="1" type="ORF">CU098_005374</name>
</gene>
<protein>
    <submittedName>
        <fullName evidence="1">Uncharacterized protein</fullName>
    </submittedName>
</protein>
<evidence type="ECO:0000313" key="1">
    <source>
        <dbReference type="EMBL" id="RCH82122.1"/>
    </source>
</evidence>
<feature type="non-terminal residue" evidence="1">
    <location>
        <position position="1"/>
    </location>
</feature>
<dbReference type="EMBL" id="PJQM01005226">
    <property type="protein sequence ID" value="RCH82122.1"/>
    <property type="molecule type" value="Genomic_DNA"/>
</dbReference>
<keyword evidence="2" id="KW-1185">Reference proteome</keyword>